<proteinExistence type="predicted"/>
<name>A0A9N9B2R2_9GLOM</name>
<dbReference type="Proteomes" id="UP000789759">
    <property type="component" value="Unassembled WGS sequence"/>
</dbReference>
<dbReference type="OrthoDB" id="2437792at2759"/>
<evidence type="ECO:0000313" key="1">
    <source>
        <dbReference type="EMBL" id="CAG8552862.1"/>
    </source>
</evidence>
<sequence>MPSHSSLIVLITTKDDRTSFTQGLAKYQSDQNVFQIIRWKHFYPFGKPRLEFFPGDILLFTGKFMIEDGIEYMTVAYANIVGIGDPEDPFKADEIPNLEARVYNSFTTRE</sequence>
<evidence type="ECO:0000313" key="2">
    <source>
        <dbReference type="Proteomes" id="UP000789759"/>
    </source>
</evidence>
<organism evidence="1 2">
    <name type="scientific">Cetraspora pellucida</name>
    <dbReference type="NCBI Taxonomy" id="1433469"/>
    <lineage>
        <taxon>Eukaryota</taxon>
        <taxon>Fungi</taxon>
        <taxon>Fungi incertae sedis</taxon>
        <taxon>Mucoromycota</taxon>
        <taxon>Glomeromycotina</taxon>
        <taxon>Glomeromycetes</taxon>
        <taxon>Diversisporales</taxon>
        <taxon>Gigasporaceae</taxon>
        <taxon>Cetraspora</taxon>
    </lineage>
</organism>
<protein>
    <submittedName>
        <fullName evidence="1">12815_t:CDS:1</fullName>
    </submittedName>
</protein>
<dbReference type="EMBL" id="CAJVQA010002618">
    <property type="protein sequence ID" value="CAG8552862.1"/>
    <property type="molecule type" value="Genomic_DNA"/>
</dbReference>
<gene>
    <name evidence="1" type="ORF">CPELLU_LOCUS4835</name>
</gene>
<keyword evidence="2" id="KW-1185">Reference proteome</keyword>
<feature type="non-terminal residue" evidence="1">
    <location>
        <position position="1"/>
    </location>
</feature>
<reference evidence="1" key="1">
    <citation type="submission" date="2021-06" db="EMBL/GenBank/DDBJ databases">
        <authorList>
            <person name="Kallberg Y."/>
            <person name="Tangrot J."/>
            <person name="Rosling A."/>
        </authorList>
    </citation>
    <scope>NUCLEOTIDE SEQUENCE</scope>
    <source>
        <strain evidence="1">FL966</strain>
    </source>
</reference>
<accession>A0A9N9B2R2</accession>
<dbReference type="AlphaFoldDB" id="A0A9N9B2R2"/>
<comment type="caution">
    <text evidence="1">The sequence shown here is derived from an EMBL/GenBank/DDBJ whole genome shotgun (WGS) entry which is preliminary data.</text>
</comment>